<protein>
    <recommendedName>
        <fullName evidence="1">MOSC domain-containing protein</fullName>
    </recommendedName>
</protein>
<dbReference type="SUPFAM" id="SSF50800">
    <property type="entry name" value="PK beta-barrel domain-like"/>
    <property type="match status" value="1"/>
</dbReference>
<dbReference type="RefSeq" id="WP_105356316.1">
    <property type="nucleotide sequence ID" value="NZ_PUIA01000057.1"/>
</dbReference>
<dbReference type="GO" id="GO:0030151">
    <property type="term" value="F:molybdenum ion binding"/>
    <property type="evidence" value="ECO:0007669"/>
    <property type="project" value="InterPro"/>
</dbReference>
<dbReference type="PROSITE" id="PS51340">
    <property type="entry name" value="MOSC"/>
    <property type="match status" value="1"/>
</dbReference>
<dbReference type="PANTHER" id="PTHR30212">
    <property type="entry name" value="PROTEIN YIIM"/>
    <property type="match status" value="1"/>
</dbReference>
<dbReference type="PANTHER" id="PTHR30212:SF2">
    <property type="entry name" value="PROTEIN YIIM"/>
    <property type="match status" value="1"/>
</dbReference>
<accession>A0A2S8F5T7</accession>
<dbReference type="Proteomes" id="UP000240009">
    <property type="component" value="Unassembled WGS sequence"/>
</dbReference>
<dbReference type="GO" id="GO:0003824">
    <property type="term" value="F:catalytic activity"/>
    <property type="evidence" value="ECO:0007669"/>
    <property type="project" value="InterPro"/>
</dbReference>
<dbReference type="OrthoDB" id="281082at2"/>
<sequence>MNLPPGQVVAVCLSTGGIPRLPVESAYLAETGFENDGHRYDEHYAPQRAVTLFGFAYLDQHERDALAFPPGSAGENITVKRLDLSLLKPGTQLAVGKAEIRLEKPWKPCHFKDATTGRTEPNDSQWKGWFASVVREGAIQPGDPIEIVSK</sequence>
<organism evidence="2 3">
    <name type="scientific">Blastopirellula marina</name>
    <dbReference type="NCBI Taxonomy" id="124"/>
    <lineage>
        <taxon>Bacteria</taxon>
        <taxon>Pseudomonadati</taxon>
        <taxon>Planctomycetota</taxon>
        <taxon>Planctomycetia</taxon>
        <taxon>Pirellulales</taxon>
        <taxon>Pirellulaceae</taxon>
        <taxon>Blastopirellula</taxon>
    </lineage>
</organism>
<dbReference type="AlphaFoldDB" id="A0A2S8F5T7"/>
<evidence type="ECO:0000259" key="1">
    <source>
        <dbReference type="PROSITE" id="PS51340"/>
    </source>
</evidence>
<evidence type="ECO:0000313" key="2">
    <source>
        <dbReference type="EMBL" id="PQO27503.1"/>
    </source>
</evidence>
<dbReference type="GO" id="GO:0030170">
    <property type="term" value="F:pyridoxal phosphate binding"/>
    <property type="evidence" value="ECO:0007669"/>
    <property type="project" value="InterPro"/>
</dbReference>
<dbReference type="InterPro" id="IPR052353">
    <property type="entry name" value="Benzoxazolinone_Detox_Enz"/>
</dbReference>
<reference evidence="2 3" key="1">
    <citation type="submission" date="2018-02" db="EMBL/GenBank/DDBJ databases">
        <title>Comparative genomes isolates from brazilian mangrove.</title>
        <authorList>
            <person name="Araujo J.E."/>
            <person name="Taketani R.G."/>
            <person name="Silva M.C.P."/>
            <person name="Loureco M.V."/>
            <person name="Andreote F.D."/>
        </authorList>
    </citation>
    <scope>NUCLEOTIDE SEQUENCE [LARGE SCALE GENOMIC DNA]</scope>
    <source>
        <strain evidence="2 3">HEX-2 MGV</strain>
    </source>
</reference>
<proteinExistence type="predicted"/>
<name>A0A2S8F5T7_9BACT</name>
<dbReference type="InterPro" id="IPR005302">
    <property type="entry name" value="MoCF_Sase_C"/>
</dbReference>
<dbReference type="EMBL" id="PUIA01000057">
    <property type="protein sequence ID" value="PQO27503.1"/>
    <property type="molecule type" value="Genomic_DNA"/>
</dbReference>
<gene>
    <name evidence="2" type="ORF">C5Y96_18395</name>
</gene>
<comment type="caution">
    <text evidence="2">The sequence shown here is derived from an EMBL/GenBank/DDBJ whole genome shotgun (WGS) entry which is preliminary data.</text>
</comment>
<dbReference type="Pfam" id="PF03473">
    <property type="entry name" value="MOSC"/>
    <property type="match status" value="1"/>
</dbReference>
<dbReference type="Gene3D" id="2.40.33.20">
    <property type="entry name" value="PK beta-barrel domain-like"/>
    <property type="match status" value="1"/>
</dbReference>
<dbReference type="InterPro" id="IPR011037">
    <property type="entry name" value="Pyrv_Knase-like_insert_dom_sf"/>
</dbReference>
<feature type="domain" description="MOSC" evidence="1">
    <location>
        <begin position="20"/>
        <end position="148"/>
    </location>
</feature>
<evidence type="ECO:0000313" key="3">
    <source>
        <dbReference type="Proteomes" id="UP000240009"/>
    </source>
</evidence>